<dbReference type="GO" id="GO:1902758">
    <property type="term" value="P:bis(molybdopterin guanine dinucleotide)molybdenum biosynthetic process"/>
    <property type="evidence" value="ECO:0007669"/>
    <property type="project" value="TreeGrafter"/>
</dbReference>
<comment type="caution">
    <text evidence="10">The sequence shown here is derived from an EMBL/GenBank/DDBJ whole genome shotgun (WGS) entry which is preliminary data.</text>
</comment>
<evidence type="ECO:0000313" key="11">
    <source>
        <dbReference type="Proteomes" id="UP000586093"/>
    </source>
</evidence>
<gene>
    <name evidence="8 10" type="primary">mobA</name>
    <name evidence="10" type="ORF">H4F90_03890</name>
</gene>
<comment type="cofactor">
    <cofactor evidence="8">
        <name>Mg(2+)</name>
        <dbReference type="ChEBI" id="CHEBI:18420"/>
    </cofactor>
</comment>
<dbReference type="GO" id="GO:0005525">
    <property type="term" value="F:GTP binding"/>
    <property type="evidence" value="ECO:0007669"/>
    <property type="project" value="UniProtKB-UniRule"/>
</dbReference>
<evidence type="ECO:0000256" key="8">
    <source>
        <dbReference type="HAMAP-Rule" id="MF_00316"/>
    </source>
</evidence>
<feature type="binding site" evidence="8">
    <location>
        <position position="109"/>
    </location>
    <ligand>
        <name>Mg(2+)</name>
        <dbReference type="ChEBI" id="CHEBI:18420"/>
    </ligand>
</feature>
<dbReference type="PANTHER" id="PTHR19136:SF81">
    <property type="entry name" value="MOLYBDENUM COFACTOR GUANYLYLTRANSFERASE"/>
    <property type="match status" value="1"/>
</dbReference>
<dbReference type="NCBIfam" id="TIGR02665">
    <property type="entry name" value="molyb_mobA"/>
    <property type="match status" value="1"/>
</dbReference>
<dbReference type="InterPro" id="IPR025877">
    <property type="entry name" value="MobA-like_NTP_Trfase"/>
</dbReference>
<dbReference type="Pfam" id="PF12804">
    <property type="entry name" value="NTP_transf_3"/>
    <property type="match status" value="1"/>
</dbReference>
<dbReference type="HAMAP" id="MF_00316">
    <property type="entry name" value="MobA"/>
    <property type="match status" value="1"/>
</dbReference>
<evidence type="ECO:0000256" key="6">
    <source>
        <dbReference type="ARBA" id="ARBA00023134"/>
    </source>
</evidence>
<keyword evidence="11" id="KW-1185">Reference proteome</keyword>
<feature type="binding site" evidence="8">
    <location>
        <position position="109"/>
    </location>
    <ligand>
        <name>GTP</name>
        <dbReference type="ChEBI" id="CHEBI:37565"/>
    </ligand>
</feature>
<keyword evidence="7 8" id="KW-0501">Molybdenum cofactor biosynthesis</keyword>
<evidence type="ECO:0000259" key="9">
    <source>
        <dbReference type="Pfam" id="PF12804"/>
    </source>
</evidence>
<keyword evidence="3 8" id="KW-0479">Metal-binding</keyword>
<dbReference type="GO" id="GO:0061603">
    <property type="term" value="F:molybdenum cofactor guanylyltransferase activity"/>
    <property type="evidence" value="ECO:0007669"/>
    <property type="project" value="UniProtKB-EC"/>
</dbReference>
<evidence type="ECO:0000256" key="1">
    <source>
        <dbReference type="ARBA" id="ARBA00022490"/>
    </source>
</evidence>
<dbReference type="PANTHER" id="PTHR19136">
    <property type="entry name" value="MOLYBDENUM COFACTOR GUANYLYLTRANSFERASE"/>
    <property type="match status" value="1"/>
</dbReference>
<dbReference type="Gene3D" id="3.90.550.10">
    <property type="entry name" value="Spore Coat Polysaccharide Biosynthesis Protein SpsA, Chain A"/>
    <property type="match status" value="1"/>
</dbReference>
<dbReference type="Proteomes" id="UP000586093">
    <property type="component" value="Unassembled WGS sequence"/>
</dbReference>
<name>A0A839HNV9_9BURK</name>
<organism evidence="10 11">
    <name type="scientific">Aquariibacter albus</name>
    <dbReference type="NCBI Taxonomy" id="2759899"/>
    <lineage>
        <taxon>Bacteria</taxon>
        <taxon>Pseudomonadati</taxon>
        <taxon>Pseudomonadota</taxon>
        <taxon>Betaproteobacteria</taxon>
        <taxon>Burkholderiales</taxon>
        <taxon>Sphaerotilaceae</taxon>
        <taxon>Aquariibacter</taxon>
    </lineage>
</organism>
<dbReference type="EMBL" id="JACIVI010000001">
    <property type="protein sequence ID" value="MBB1161120.1"/>
    <property type="molecule type" value="Genomic_DNA"/>
</dbReference>
<evidence type="ECO:0000256" key="3">
    <source>
        <dbReference type="ARBA" id="ARBA00022723"/>
    </source>
</evidence>
<keyword evidence="10" id="KW-0548">Nucleotidyltransferase</keyword>
<feature type="domain" description="MobA-like NTP transferase" evidence="9">
    <location>
        <begin position="13"/>
        <end position="174"/>
    </location>
</feature>
<dbReference type="EC" id="2.7.7.77" evidence="8"/>
<feature type="binding site" evidence="8">
    <location>
        <position position="29"/>
    </location>
    <ligand>
        <name>GTP</name>
        <dbReference type="ChEBI" id="CHEBI:37565"/>
    </ligand>
</feature>
<evidence type="ECO:0000256" key="7">
    <source>
        <dbReference type="ARBA" id="ARBA00023150"/>
    </source>
</evidence>
<evidence type="ECO:0000313" key="10">
    <source>
        <dbReference type="EMBL" id="MBB1161120.1"/>
    </source>
</evidence>
<dbReference type="RefSeq" id="WP_182661646.1">
    <property type="nucleotide sequence ID" value="NZ_JACIVI010000001.1"/>
</dbReference>
<comment type="catalytic activity">
    <reaction evidence="8">
        <text>Mo-molybdopterin + GTP + H(+) = Mo-molybdopterin guanine dinucleotide + diphosphate</text>
        <dbReference type="Rhea" id="RHEA:34243"/>
        <dbReference type="ChEBI" id="CHEBI:15378"/>
        <dbReference type="ChEBI" id="CHEBI:33019"/>
        <dbReference type="ChEBI" id="CHEBI:37565"/>
        <dbReference type="ChEBI" id="CHEBI:71302"/>
        <dbReference type="ChEBI" id="CHEBI:71310"/>
        <dbReference type="EC" id="2.7.7.77"/>
    </reaction>
</comment>
<comment type="subunit">
    <text evidence="8">Monomer.</text>
</comment>
<reference evidence="10 11" key="1">
    <citation type="submission" date="2020-08" db="EMBL/GenBank/DDBJ databases">
        <title>Aquariorum lacteus gen. nov., sp. nov., a new member of the family Comamonadaceae, isolated from freshwater aquarium.</title>
        <authorList>
            <person name="Chun S.-J."/>
        </authorList>
    </citation>
    <scope>NUCLEOTIDE SEQUENCE [LARGE SCALE GENOMIC DNA]</scope>
    <source>
        <strain evidence="10 11">SJAQ100</strain>
    </source>
</reference>
<dbReference type="InterPro" id="IPR013482">
    <property type="entry name" value="Molybde_CF_guanTrfase"/>
</dbReference>
<accession>A0A839HNV9</accession>
<evidence type="ECO:0000256" key="2">
    <source>
        <dbReference type="ARBA" id="ARBA00022679"/>
    </source>
</evidence>
<dbReference type="AlphaFoldDB" id="A0A839HNV9"/>
<dbReference type="GO" id="GO:0046872">
    <property type="term" value="F:metal ion binding"/>
    <property type="evidence" value="ECO:0007669"/>
    <property type="project" value="UniProtKB-KW"/>
</dbReference>
<comment type="subcellular location">
    <subcellularLocation>
        <location evidence="8">Cytoplasm</location>
    </subcellularLocation>
</comment>
<dbReference type="InterPro" id="IPR029044">
    <property type="entry name" value="Nucleotide-diphossugar_trans"/>
</dbReference>
<dbReference type="CDD" id="cd02503">
    <property type="entry name" value="MobA"/>
    <property type="match status" value="1"/>
</dbReference>
<keyword evidence="1 8" id="KW-0963">Cytoplasm</keyword>
<feature type="binding site" evidence="8">
    <location>
        <begin position="16"/>
        <end position="18"/>
    </location>
    <ligand>
        <name>GTP</name>
        <dbReference type="ChEBI" id="CHEBI:37565"/>
    </ligand>
</feature>
<evidence type="ECO:0000256" key="5">
    <source>
        <dbReference type="ARBA" id="ARBA00022842"/>
    </source>
</evidence>
<dbReference type="GO" id="GO:0005737">
    <property type="term" value="C:cytoplasm"/>
    <property type="evidence" value="ECO:0007669"/>
    <property type="project" value="UniProtKB-SubCell"/>
</dbReference>
<comment type="function">
    <text evidence="8">Transfers a GMP moiety from GTP to Mo-molybdopterin (Mo-MPT) cofactor (Moco or molybdenum cofactor) to form Mo-molybdopterin guanine dinucleotide (Mo-MGD) cofactor.</text>
</comment>
<sequence length="217" mass="23000">MTLPPLPREALTGLVLAGGRGSRMGGVDKGLQSWRGLPLALQALMRLTPQVGELMVNANRNLSAYESFGVPVWPDPVIPGAGEFPGPLAGFLAGLERCETDWLLAVPCDTPNFPEDLAERLGAAAQAAGAPIALPRAQDADGVWRSQPAFCLVRADRMESLLRFLQAGGRKIDRWTEAEGAVLVDFPEASAFDNLNTLAELQAAQGRPSATADGGMR</sequence>
<keyword evidence="4 8" id="KW-0547">Nucleotide-binding</keyword>
<keyword evidence="6 8" id="KW-0342">GTP-binding</keyword>
<comment type="similarity">
    <text evidence="8">Belongs to the MobA family.</text>
</comment>
<feature type="binding site" evidence="8">
    <location>
        <position position="75"/>
    </location>
    <ligand>
        <name>GTP</name>
        <dbReference type="ChEBI" id="CHEBI:37565"/>
    </ligand>
</feature>
<evidence type="ECO:0000256" key="4">
    <source>
        <dbReference type="ARBA" id="ARBA00022741"/>
    </source>
</evidence>
<feature type="binding site" evidence="8">
    <location>
        <position position="57"/>
    </location>
    <ligand>
        <name>GTP</name>
        <dbReference type="ChEBI" id="CHEBI:37565"/>
    </ligand>
</feature>
<keyword evidence="2 8" id="KW-0808">Transferase</keyword>
<comment type="domain">
    <text evidence="8">The N-terminal domain determines nucleotide recognition and specific binding, while the C-terminal domain determines the specific binding to the target protein.</text>
</comment>
<dbReference type="SUPFAM" id="SSF53448">
    <property type="entry name" value="Nucleotide-diphospho-sugar transferases"/>
    <property type="match status" value="1"/>
</dbReference>
<proteinExistence type="inferred from homology"/>
<protein>
    <recommendedName>
        <fullName evidence="8">Molybdenum cofactor guanylyltransferase</fullName>
        <shortName evidence="8">MoCo guanylyltransferase</shortName>
        <ecNumber evidence="8">2.7.7.77</ecNumber>
    </recommendedName>
    <alternativeName>
        <fullName evidence="8">GTP:molybdopterin guanylyltransferase</fullName>
    </alternativeName>
    <alternativeName>
        <fullName evidence="8">Mo-MPT guanylyltransferase</fullName>
    </alternativeName>
    <alternativeName>
        <fullName evidence="8">Molybdopterin guanylyltransferase</fullName>
    </alternativeName>
    <alternativeName>
        <fullName evidence="8">Molybdopterin-guanine dinucleotide synthase</fullName>
        <shortName evidence="8">MGD synthase</shortName>
    </alternativeName>
</protein>
<keyword evidence="5 8" id="KW-0460">Magnesium</keyword>